<keyword evidence="1" id="KW-1185">Reference proteome</keyword>
<name>A0A1I8BK60_MELHA</name>
<evidence type="ECO:0000313" key="2">
    <source>
        <dbReference type="WBParaSite" id="MhA1_Contig270.frz3.gene8"/>
    </source>
</evidence>
<organism evidence="1 2">
    <name type="scientific">Meloidogyne hapla</name>
    <name type="common">Root-knot nematode worm</name>
    <dbReference type="NCBI Taxonomy" id="6305"/>
    <lineage>
        <taxon>Eukaryota</taxon>
        <taxon>Metazoa</taxon>
        <taxon>Ecdysozoa</taxon>
        <taxon>Nematoda</taxon>
        <taxon>Chromadorea</taxon>
        <taxon>Rhabditida</taxon>
        <taxon>Tylenchina</taxon>
        <taxon>Tylenchomorpha</taxon>
        <taxon>Tylenchoidea</taxon>
        <taxon>Meloidogynidae</taxon>
        <taxon>Meloidogyninae</taxon>
        <taxon>Meloidogyne</taxon>
    </lineage>
</organism>
<proteinExistence type="predicted"/>
<sequence>MFRLELIYHKKAVCVKSVLRPFPYFDYCSKPVETGDPGPVFLTLPELNAPMQLQISTSHKSGSFRDANISSDGFFSIFDWIFRGNSSSAVQIDQKTQREKINAPASLQTVNETYDQIFVTQDENTSTIPVPRHGLRSIHILKRKMSKVSKKEQEFIPNTWRNLGELNSRKAQFDLGILERRNKAVFGRINRAQQPNVV</sequence>
<evidence type="ECO:0000313" key="1">
    <source>
        <dbReference type="Proteomes" id="UP000095281"/>
    </source>
</evidence>
<protein>
    <submittedName>
        <fullName evidence="2">Uncharacterized protein</fullName>
    </submittedName>
</protein>
<dbReference type="Proteomes" id="UP000095281">
    <property type="component" value="Unplaced"/>
</dbReference>
<dbReference type="WBParaSite" id="MhA1_Contig270.frz3.gene8">
    <property type="protein sequence ID" value="MhA1_Contig270.frz3.gene8"/>
    <property type="gene ID" value="MhA1_Contig270.frz3.gene8"/>
</dbReference>
<dbReference type="AlphaFoldDB" id="A0A1I8BK60"/>
<accession>A0A1I8BK60</accession>
<reference evidence="2" key="1">
    <citation type="submission" date="2016-11" db="UniProtKB">
        <authorList>
            <consortium name="WormBaseParasite"/>
        </authorList>
    </citation>
    <scope>IDENTIFICATION</scope>
</reference>